<dbReference type="Proteomes" id="UP000299102">
    <property type="component" value="Unassembled WGS sequence"/>
</dbReference>
<comment type="caution">
    <text evidence="1">The sequence shown here is derived from an EMBL/GenBank/DDBJ whole genome shotgun (WGS) entry which is preliminary data.</text>
</comment>
<name>A0A4C1W537_EUMVA</name>
<dbReference type="EMBL" id="BGZK01000478">
    <property type="protein sequence ID" value="GBP46171.1"/>
    <property type="molecule type" value="Genomic_DNA"/>
</dbReference>
<protein>
    <submittedName>
        <fullName evidence="1">Uncharacterized protein</fullName>
    </submittedName>
</protein>
<dbReference type="AlphaFoldDB" id="A0A4C1W537"/>
<evidence type="ECO:0000313" key="2">
    <source>
        <dbReference type="Proteomes" id="UP000299102"/>
    </source>
</evidence>
<accession>A0A4C1W537</accession>
<keyword evidence="2" id="KW-1185">Reference proteome</keyword>
<sequence length="127" mass="13990">MLVLDEGGEGGTAQAGHAVGRWWTPTGSRRHASVTRVGVDLTERACRPLIRLSMRRTAAARAVRVSEPRPSTFSFLSVPRDREKKKGCRHHDKSWCRSGAYAGPPAGARVITHVLDGGWEGHRVVRR</sequence>
<gene>
    <name evidence="1" type="ORF">EVAR_24578_1</name>
</gene>
<proteinExistence type="predicted"/>
<reference evidence="1 2" key="1">
    <citation type="journal article" date="2019" name="Commun. Biol.">
        <title>The bagworm genome reveals a unique fibroin gene that provides high tensile strength.</title>
        <authorList>
            <person name="Kono N."/>
            <person name="Nakamura H."/>
            <person name="Ohtoshi R."/>
            <person name="Tomita M."/>
            <person name="Numata K."/>
            <person name="Arakawa K."/>
        </authorList>
    </citation>
    <scope>NUCLEOTIDE SEQUENCE [LARGE SCALE GENOMIC DNA]</scope>
</reference>
<organism evidence="1 2">
    <name type="scientific">Eumeta variegata</name>
    <name type="common">Bagworm moth</name>
    <name type="synonym">Eumeta japonica</name>
    <dbReference type="NCBI Taxonomy" id="151549"/>
    <lineage>
        <taxon>Eukaryota</taxon>
        <taxon>Metazoa</taxon>
        <taxon>Ecdysozoa</taxon>
        <taxon>Arthropoda</taxon>
        <taxon>Hexapoda</taxon>
        <taxon>Insecta</taxon>
        <taxon>Pterygota</taxon>
        <taxon>Neoptera</taxon>
        <taxon>Endopterygota</taxon>
        <taxon>Lepidoptera</taxon>
        <taxon>Glossata</taxon>
        <taxon>Ditrysia</taxon>
        <taxon>Tineoidea</taxon>
        <taxon>Psychidae</taxon>
        <taxon>Oiketicinae</taxon>
        <taxon>Eumeta</taxon>
    </lineage>
</organism>
<evidence type="ECO:0000313" key="1">
    <source>
        <dbReference type="EMBL" id="GBP46171.1"/>
    </source>
</evidence>